<protein>
    <submittedName>
        <fullName evidence="2">Uncharacterized protein</fullName>
    </submittedName>
</protein>
<keyword evidence="3" id="KW-1185">Reference proteome</keyword>
<dbReference type="AlphaFoldDB" id="A0A8X6WX45"/>
<proteinExistence type="predicted"/>
<reference evidence="2" key="1">
    <citation type="submission" date="2020-08" db="EMBL/GenBank/DDBJ databases">
        <title>Multicomponent nature underlies the extraordinary mechanical properties of spider dragline silk.</title>
        <authorList>
            <person name="Kono N."/>
            <person name="Nakamura H."/>
            <person name="Mori M."/>
            <person name="Yoshida Y."/>
            <person name="Ohtoshi R."/>
            <person name="Malay A.D."/>
            <person name="Moran D.A.P."/>
            <person name="Tomita M."/>
            <person name="Numata K."/>
            <person name="Arakawa K."/>
        </authorList>
    </citation>
    <scope>NUCLEOTIDE SEQUENCE</scope>
</reference>
<feature type="region of interest" description="Disordered" evidence="1">
    <location>
        <begin position="60"/>
        <end position="85"/>
    </location>
</feature>
<gene>
    <name evidence="2" type="ORF">TNIN_4931</name>
</gene>
<sequence>MGSMRNSAKPHSIQNIPLYRTKKKNRLRLVGSDTSFEPINRHQPILLGDFTQLTRSRLVDRKSPNQVTHLTNDSETGVAKSRAAR</sequence>
<dbReference type="Proteomes" id="UP000886998">
    <property type="component" value="Unassembled WGS sequence"/>
</dbReference>
<evidence type="ECO:0000313" key="2">
    <source>
        <dbReference type="EMBL" id="GFY41721.1"/>
    </source>
</evidence>
<feature type="region of interest" description="Disordered" evidence="1">
    <location>
        <begin position="1"/>
        <end position="20"/>
    </location>
</feature>
<comment type="caution">
    <text evidence="2">The sequence shown here is derived from an EMBL/GenBank/DDBJ whole genome shotgun (WGS) entry which is preliminary data.</text>
</comment>
<feature type="compositionally biased region" description="Polar residues" evidence="1">
    <location>
        <begin position="64"/>
        <end position="75"/>
    </location>
</feature>
<accession>A0A8X6WX45</accession>
<dbReference type="EMBL" id="BMAV01002654">
    <property type="protein sequence ID" value="GFY41721.1"/>
    <property type="molecule type" value="Genomic_DNA"/>
</dbReference>
<evidence type="ECO:0000256" key="1">
    <source>
        <dbReference type="SAM" id="MobiDB-lite"/>
    </source>
</evidence>
<organism evidence="2 3">
    <name type="scientific">Trichonephila inaurata madagascariensis</name>
    <dbReference type="NCBI Taxonomy" id="2747483"/>
    <lineage>
        <taxon>Eukaryota</taxon>
        <taxon>Metazoa</taxon>
        <taxon>Ecdysozoa</taxon>
        <taxon>Arthropoda</taxon>
        <taxon>Chelicerata</taxon>
        <taxon>Arachnida</taxon>
        <taxon>Araneae</taxon>
        <taxon>Araneomorphae</taxon>
        <taxon>Entelegynae</taxon>
        <taxon>Araneoidea</taxon>
        <taxon>Nephilidae</taxon>
        <taxon>Trichonephila</taxon>
        <taxon>Trichonephila inaurata</taxon>
    </lineage>
</organism>
<name>A0A8X6WX45_9ARAC</name>
<evidence type="ECO:0000313" key="3">
    <source>
        <dbReference type="Proteomes" id="UP000886998"/>
    </source>
</evidence>